<evidence type="ECO:0000256" key="2">
    <source>
        <dbReference type="ARBA" id="ARBA00022840"/>
    </source>
</evidence>
<accession>F5RB76</accession>
<keyword evidence="4" id="KW-0238">DNA-binding</keyword>
<dbReference type="GO" id="GO:0006355">
    <property type="term" value="P:regulation of DNA-templated transcription"/>
    <property type="evidence" value="ECO:0007669"/>
    <property type="project" value="InterPro"/>
</dbReference>
<dbReference type="InterPro" id="IPR009057">
    <property type="entry name" value="Homeodomain-like_sf"/>
</dbReference>
<evidence type="ECO:0000259" key="6">
    <source>
        <dbReference type="PROSITE" id="PS50045"/>
    </source>
</evidence>
<dbReference type="SMART" id="SM00091">
    <property type="entry name" value="PAS"/>
    <property type="match status" value="1"/>
</dbReference>
<dbReference type="CDD" id="cd00009">
    <property type="entry name" value="AAA"/>
    <property type="match status" value="1"/>
</dbReference>
<evidence type="ECO:0000313" key="9">
    <source>
        <dbReference type="Proteomes" id="UP000005019"/>
    </source>
</evidence>
<dbReference type="EMBL" id="AFHG01000042">
    <property type="protein sequence ID" value="EGK72212.1"/>
    <property type="molecule type" value="Genomic_DNA"/>
</dbReference>
<dbReference type="PROSITE" id="PS00688">
    <property type="entry name" value="SIGMA54_INTERACT_3"/>
    <property type="match status" value="1"/>
</dbReference>
<comment type="caution">
    <text evidence="8">The sequence shown here is derived from an EMBL/GenBank/DDBJ whole genome shotgun (WGS) entry which is preliminary data.</text>
</comment>
<dbReference type="RefSeq" id="WP_008060414.1">
    <property type="nucleotide sequence ID" value="NZ_AFHG01000042.1"/>
</dbReference>
<dbReference type="PROSITE" id="PS50112">
    <property type="entry name" value="PAS"/>
    <property type="match status" value="1"/>
</dbReference>
<keyword evidence="1" id="KW-0547">Nucleotide-binding</keyword>
<dbReference type="InterPro" id="IPR029016">
    <property type="entry name" value="GAF-like_dom_sf"/>
</dbReference>
<gene>
    <name evidence="8" type="ORF">METUNv1_01516</name>
</gene>
<dbReference type="FunFam" id="3.40.50.300:FF:000006">
    <property type="entry name" value="DNA-binding transcriptional regulator NtrC"/>
    <property type="match status" value="1"/>
</dbReference>
<dbReference type="InterPro" id="IPR025943">
    <property type="entry name" value="Sigma_54_int_dom_ATP-bd_2"/>
</dbReference>
<dbReference type="GO" id="GO:0005524">
    <property type="term" value="F:ATP binding"/>
    <property type="evidence" value="ECO:0007669"/>
    <property type="project" value="UniProtKB-KW"/>
</dbReference>
<dbReference type="eggNOG" id="COG3284">
    <property type="taxonomic scope" value="Bacteria"/>
</dbReference>
<dbReference type="SUPFAM" id="SSF55785">
    <property type="entry name" value="PYP-like sensor domain (PAS domain)"/>
    <property type="match status" value="1"/>
</dbReference>
<dbReference type="PANTHER" id="PTHR32071:SF77">
    <property type="entry name" value="TRANSCRIPTIONAL REGULATORY PROTEIN"/>
    <property type="match status" value="1"/>
</dbReference>
<dbReference type="InterPro" id="IPR002078">
    <property type="entry name" value="Sigma_54_int"/>
</dbReference>
<dbReference type="Gene3D" id="3.30.450.40">
    <property type="match status" value="1"/>
</dbReference>
<dbReference type="PANTHER" id="PTHR32071">
    <property type="entry name" value="TRANSCRIPTIONAL REGULATORY PROTEIN"/>
    <property type="match status" value="1"/>
</dbReference>
<dbReference type="PROSITE" id="PS00675">
    <property type="entry name" value="SIGMA54_INTERACT_1"/>
    <property type="match status" value="1"/>
</dbReference>
<feature type="domain" description="PAS" evidence="7">
    <location>
        <begin position="226"/>
        <end position="263"/>
    </location>
</feature>
<keyword evidence="3" id="KW-0805">Transcription regulation</keyword>
<evidence type="ECO:0000256" key="5">
    <source>
        <dbReference type="ARBA" id="ARBA00023163"/>
    </source>
</evidence>
<organism evidence="8 9">
    <name type="scientific">Methyloversatilis universalis (strain ATCC BAA-1314 / DSM 25237 / JCM 13912 / CCUG 52030 / FAM5)</name>
    <dbReference type="NCBI Taxonomy" id="1000565"/>
    <lineage>
        <taxon>Bacteria</taxon>
        <taxon>Pseudomonadati</taxon>
        <taxon>Pseudomonadota</taxon>
        <taxon>Betaproteobacteria</taxon>
        <taxon>Nitrosomonadales</taxon>
        <taxon>Sterolibacteriaceae</taxon>
        <taxon>Methyloversatilis</taxon>
    </lineage>
</organism>
<dbReference type="PRINTS" id="PR01590">
    <property type="entry name" value="HTHFIS"/>
</dbReference>
<evidence type="ECO:0000256" key="1">
    <source>
        <dbReference type="ARBA" id="ARBA00022741"/>
    </source>
</evidence>
<evidence type="ECO:0000313" key="8">
    <source>
        <dbReference type="EMBL" id="EGK72212.1"/>
    </source>
</evidence>
<name>F5RB76_METUF</name>
<dbReference type="Pfam" id="PF25601">
    <property type="entry name" value="AAA_lid_14"/>
    <property type="match status" value="1"/>
</dbReference>
<dbReference type="Proteomes" id="UP000005019">
    <property type="component" value="Unassembled WGS sequence"/>
</dbReference>
<dbReference type="GO" id="GO:0043565">
    <property type="term" value="F:sequence-specific DNA binding"/>
    <property type="evidence" value="ECO:0007669"/>
    <property type="project" value="InterPro"/>
</dbReference>
<dbReference type="CDD" id="cd00130">
    <property type="entry name" value="PAS"/>
    <property type="match status" value="1"/>
</dbReference>
<sequence>MEYSAADVSRSEQAHEIMRSAGEVPSGVLPALIETSWSRCISRGLDADKCAKEIERARRDLLMTERERNESLLKHAAPVMNGLYAQIARSGSMIVLTNASGFIIHSVGDQAFLDRASKVALSPGVEWSEESKGTNAIGTALVEKVPVSVHGSQHFFSANHFLTCSAAPIFDPCSRMLGVLDVTGDSRNPSHHSLALINLAVQTIENQMFAQAFPEGFVLNCHVQQELIGTVFEALLAFDHDGRVLSANRSACRLIGRSHAELLTHTFTSMFDKPLSALYDPLMRGTDMLELRLFGGRTLFGRPKAGNQSRPPARVISMDAPRPESGQPALPRVQISKDKGLTRLSTGDAQMDAVVEKVRRVLGRDIPVLIQGETGTGKELLARAIHDEGPRREQTFVAVNCAAIPDGLIESELFGYEEGAFTGARRKGYPGRIMQADGGTLFLDEIGDMPLALQARLLRVLQERTVVPLGSGRATPVDLSIICATHRKLRDLVAQGSFRADLYYRLNGLTVMLPPLRERSDLRALVHRILATEESIPQGLRIDDEVISLFERHPWPGNMRQLANLLRTAGVMAADDGCIHTRHLPDDFLDELSGNAPVLRPIESELRTMQSHAPCDLDSLTLRAIRESLSRNEGNVAATARELGISRTTLYRKLKEG</sequence>
<reference evidence="8 9" key="1">
    <citation type="journal article" date="2011" name="J. Bacteriol.">
        <title>Genome sequence of Methyloversatilis universalis FAM5T, a methylotrophic representative of the order Rhodocyclales.</title>
        <authorList>
            <person name="Kittichotirat W."/>
            <person name="Good N.M."/>
            <person name="Hall R."/>
            <person name="Bringel F."/>
            <person name="Lajus A."/>
            <person name="Medigue C."/>
            <person name="Smalley N.E."/>
            <person name="Beck D."/>
            <person name="Bumgarner R."/>
            <person name="Vuilleumier S."/>
            <person name="Kalyuzhnaya M.G."/>
        </authorList>
    </citation>
    <scope>NUCLEOTIDE SEQUENCE [LARGE SCALE GENOMIC DNA]</scope>
    <source>
        <strain evidence="9">ATCC BAA-1314 / JCM 13912 / FAM5</strain>
    </source>
</reference>
<evidence type="ECO:0000259" key="7">
    <source>
        <dbReference type="PROSITE" id="PS50112"/>
    </source>
</evidence>
<proteinExistence type="predicted"/>
<dbReference type="PROSITE" id="PS00676">
    <property type="entry name" value="SIGMA54_INTERACT_2"/>
    <property type="match status" value="1"/>
</dbReference>
<keyword evidence="2" id="KW-0067">ATP-binding</keyword>
<dbReference type="InterPro" id="IPR035965">
    <property type="entry name" value="PAS-like_dom_sf"/>
</dbReference>
<dbReference type="InterPro" id="IPR003593">
    <property type="entry name" value="AAA+_ATPase"/>
</dbReference>
<evidence type="ECO:0000256" key="4">
    <source>
        <dbReference type="ARBA" id="ARBA00023125"/>
    </source>
</evidence>
<dbReference type="SUPFAM" id="SSF46689">
    <property type="entry name" value="Homeodomain-like"/>
    <property type="match status" value="1"/>
</dbReference>
<dbReference type="Gene3D" id="3.30.450.20">
    <property type="entry name" value="PAS domain"/>
    <property type="match status" value="1"/>
</dbReference>
<dbReference type="Gene3D" id="1.10.8.60">
    <property type="match status" value="1"/>
</dbReference>
<dbReference type="InterPro" id="IPR000014">
    <property type="entry name" value="PAS"/>
</dbReference>
<dbReference type="OrthoDB" id="5288224at2"/>
<evidence type="ECO:0000256" key="3">
    <source>
        <dbReference type="ARBA" id="ARBA00023015"/>
    </source>
</evidence>
<dbReference type="STRING" id="1000565.METUNv1_01516"/>
<protein>
    <submittedName>
        <fullName evidence="8">GAF modulated sigma54 specific transcriptional regulator, Fis family</fullName>
    </submittedName>
</protein>
<keyword evidence="9" id="KW-1185">Reference proteome</keyword>
<dbReference type="InterPro" id="IPR027417">
    <property type="entry name" value="P-loop_NTPase"/>
</dbReference>
<dbReference type="SUPFAM" id="SSF52540">
    <property type="entry name" value="P-loop containing nucleoside triphosphate hydrolases"/>
    <property type="match status" value="1"/>
</dbReference>
<dbReference type="Pfam" id="PF00158">
    <property type="entry name" value="Sigma54_activat"/>
    <property type="match status" value="1"/>
</dbReference>
<dbReference type="InterPro" id="IPR058031">
    <property type="entry name" value="AAA_lid_NorR"/>
</dbReference>
<dbReference type="InterPro" id="IPR002197">
    <property type="entry name" value="HTH_Fis"/>
</dbReference>
<dbReference type="InterPro" id="IPR025662">
    <property type="entry name" value="Sigma_54_int_dom_ATP-bd_1"/>
</dbReference>
<dbReference type="Gene3D" id="3.40.50.300">
    <property type="entry name" value="P-loop containing nucleotide triphosphate hydrolases"/>
    <property type="match status" value="1"/>
</dbReference>
<keyword evidence="5" id="KW-0804">Transcription</keyword>
<dbReference type="SMART" id="SM00382">
    <property type="entry name" value="AAA"/>
    <property type="match status" value="1"/>
</dbReference>
<dbReference type="PROSITE" id="PS50045">
    <property type="entry name" value="SIGMA54_INTERACT_4"/>
    <property type="match status" value="1"/>
</dbReference>
<dbReference type="Pfam" id="PF02954">
    <property type="entry name" value="HTH_8"/>
    <property type="match status" value="1"/>
</dbReference>
<dbReference type="InterPro" id="IPR025944">
    <property type="entry name" value="Sigma_54_int_dom_CS"/>
</dbReference>
<dbReference type="AlphaFoldDB" id="F5RB76"/>
<feature type="domain" description="Sigma-54 factor interaction" evidence="6">
    <location>
        <begin position="344"/>
        <end position="571"/>
    </location>
</feature>
<dbReference type="Gene3D" id="1.10.10.60">
    <property type="entry name" value="Homeodomain-like"/>
    <property type="match status" value="1"/>
</dbReference>